<gene>
    <name evidence="2" type="ORF">STCU_10776</name>
</gene>
<evidence type="ECO:0000313" key="3">
    <source>
        <dbReference type="Proteomes" id="UP000015354"/>
    </source>
</evidence>
<dbReference type="Proteomes" id="UP000015354">
    <property type="component" value="Unassembled WGS sequence"/>
</dbReference>
<organism evidence="2 3">
    <name type="scientific">Strigomonas culicis</name>
    <dbReference type="NCBI Taxonomy" id="28005"/>
    <lineage>
        <taxon>Eukaryota</taxon>
        <taxon>Discoba</taxon>
        <taxon>Euglenozoa</taxon>
        <taxon>Kinetoplastea</taxon>
        <taxon>Metakinetoplastina</taxon>
        <taxon>Trypanosomatida</taxon>
        <taxon>Trypanosomatidae</taxon>
        <taxon>Strigomonadinae</taxon>
        <taxon>Strigomonas</taxon>
    </lineage>
</organism>
<reference evidence="2 3" key="1">
    <citation type="journal article" date="2013" name="PLoS ONE">
        <title>Predicting the Proteins of Angomonas deanei, Strigomonas culicis and Their Respective Endosymbionts Reveals New Aspects of the Trypanosomatidae Family.</title>
        <authorList>
            <person name="Motta M.C."/>
            <person name="Martins A.C."/>
            <person name="de Souza S.S."/>
            <person name="Catta-Preta C.M."/>
            <person name="Silva R."/>
            <person name="Klein C.C."/>
            <person name="de Almeida L.G."/>
            <person name="de Lima Cunha O."/>
            <person name="Ciapina L.P."/>
            <person name="Brocchi M."/>
            <person name="Colabardini A.C."/>
            <person name="de Araujo Lima B."/>
            <person name="Machado C.R."/>
            <person name="de Almeida Soares C.M."/>
            <person name="Probst C.M."/>
            <person name="de Menezes C.B."/>
            <person name="Thompson C.E."/>
            <person name="Bartholomeu D.C."/>
            <person name="Gradia D.F."/>
            <person name="Pavoni D.P."/>
            <person name="Grisard E.C."/>
            <person name="Fantinatti-Garboggini F."/>
            <person name="Marchini F.K."/>
            <person name="Rodrigues-Luiz G.F."/>
            <person name="Wagner G."/>
            <person name="Goldman G.H."/>
            <person name="Fietto J.L."/>
            <person name="Elias M.C."/>
            <person name="Goldman M.H."/>
            <person name="Sagot M.F."/>
            <person name="Pereira M."/>
            <person name="Stoco P.H."/>
            <person name="de Mendonca-Neto R.P."/>
            <person name="Teixeira S.M."/>
            <person name="Maciel T.E."/>
            <person name="de Oliveira Mendes T.A."/>
            <person name="Urmenyi T.P."/>
            <person name="de Souza W."/>
            <person name="Schenkman S."/>
            <person name="de Vasconcelos A.T."/>
        </authorList>
    </citation>
    <scope>NUCLEOTIDE SEQUENCE [LARGE SCALE GENOMIC DNA]</scope>
</reference>
<name>S9URI4_9TRYP</name>
<dbReference type="EMBL" id="ATMH01010620">
    <property type="protein sequence ID" value="EPY17196.1"/>
    <property type="molecule type" value="Genomic_DNA"/>
</dbReference>
<feature type="region of interest" description="Disordered" evidence="1">
    <location>
        <begin position="53"/>
        <end position="74"/>
    </location>
</feature>
<accession>S9URI4</accession>
<proteinExistence type="predicted"/>
<protein>
    <submittedName>
        <fullName evidence="2">Uncharacterized protein</fullName>
    </submittedName>
</protein>
<keyword evidence="3" id="KW-1185">Reference proteome</keyword>
<evidence type="ECO:0000313" key="2">
    <source>
        <dbReference type="EMBL" id="EPY17196.1"/>
    </source>
</evidence>
<sequence>MKDGSDVDDMYTERDSVSGEGTASVSVAVRVASGMASRIRGMLVSSLGAVAARPPAAAGGSPPLSCRGVAPDTL</sequence>
<feature type="compositionally biased region" description="Low complexity" evidence="1">
    <location>
        <begin position="53"/>
        <end position="63"/>
    </location>
</feature>
<dbReference type="AlphaFoldDB" id="S9URI4"/>
<evidence type="ECO:0000256" key="1">
    <source>
        <dbReference type="SAM" id="MobiDB-lite"/>
    </source>
</evidence>
<comment type="caution">
    <text evidence="2">The sequence shown here is derived from an EMBL/GenBank/DDBJ whole genome shotgun (WGS) entry which is preliminary data.</text>
</comment>